<dbReference type="GO" id="GO:0016705">
    <property type="term" value="F:oxidoreductase activity, acting on paired donors, with incorporation or reduction of molecular oxygen"/>
    <property type="evidence" value="ECO:0007669"/>
    <property type="project" value="InterPro"/>
</dbReference>
<feature type="domain" description="Luciferase-like" evidence="13">
    <location>
        <begin position="3"/>
        <end position="83"/>
    </location>
</feature>
<proteinExistence type="inferred from homology"/>
<comment type="similarity">
    <text evidence="1">Belongs to the SOS response-associated peptidase family.</text>
</comment>
<evidence type="ECO:0000256" key="5">
    <source>
        <dbReference type="ARBA" id="ARBA00022801"/>
    </source>
</evidence>
<accession>A0AA35SII8</accession>
<dbReference type="GO" id="GO:0003697">
    <property type="term" value="F:single-stranded DNA binding"/>
    <property type="evidence" value="ECO:0007669"/>
    <property type="project" value="InterPro"/>
</dbReference>
<dbReference type="AlphaFoldDB" id="A0AA35SII8"/>
<evidence type="ECO:0000256" key="1">
    <source>
        <dbReference type="ARBA" id="ARBA00008136"/>
    </source>
</evidence>
<evidence type="ECO:0000256" key="10">
    <source>
        <dbReference type="ARBA" id="ARBA00030898"/>
    </source>
</evidence>
<dbReference type="GO" id="GO:0006508">
    <property type="term" value="P:proteolysis"/>
    <property type="evidence" value="ECO:0007669"/>
    <property type="project" value="UniProtKB-KW"/>
</dbReference>
<dbReference type="InterPro" id="IPR011251">
    <property type="entry name" value="Luciferase-like_dom"/>
</dbReference>
<evidence type="ECO:0000259" key="13">
    <source>
        <dbReference type="Pfam" id="PF00296"/>
    </source>
</evidence>
<dbReference type="InterPro" id="IPR036590">
    <property type="entry name" value="SRAP-like"/>
</dbReference>
<dbReference type="Pfam" id="PF00296">
    <property type="entry name" value="Bac_luciferase"/>
    <property type="match status" value="1"/>
</dbReference>
<evidence type="ECO:0000256" key="3">
    <source>
        <dbReference type="ARBA" id="ARBA00022670"/>
    </source>
</evidence>
<evidence type="ECO:0000313" key="14">
    <source>
        <dbReference type="EMBL" id="CAI8030079.1"/>
    </source>
</evidence>
<dbReference type="Proteomes" id="UP001174909">
    <property type="component" value="Unassembled WGS sequence"/>
</dbReference>
<keyword evidence="12" id="KW-0812">Transmembrane</keyword>
<evidence type="ECO:0000256" key="12">
    <source>
        <dbReference type="SAM" id="Phobius"/>
    </source>
</evidence>
<dbReference type="InterPro" id="IPR036661">
    <property type="entry name" value="Luciferase-like_sf"/>
</dbReference>
<dbReference type="SUPFAM" id="SSF51679">
    <property type="entry name" value="Bacterial luciferase-like"/>
    <property type="match status" value="1"/>
</dbReference>
<evidence type="ECO:0000256" key="2">
    <source>
        <dbReference type="ARBA" id="ARBA00015888"/>
    </source>
</evidence>
<evidence type="ECO:0000256" key="6">
    <source>
        <dbReference type="ARBA" id="ARBA00023124"/>
    </source>
</evidence>
<dbReference type="PANTHER" id="PTHR13604">
    <property type="entry name" value="DC12-RELATED"/>
    <property type="match status" value="1"/>
</dbReference>
<dbReference type="PANTHER" id="PTHR13604:SF0">
    <property type="entry name" value="ABASIC SITE PROCESSING PROTEIN HMCES"/>
    <property type="match status" value="1"/>
</dbReference>
<dbReference type="Gene3D" id="3.20.20.30">
    <property type="entry name" value="Luciferase-like domain"/>
    <property type="match status" value="1"/>
</dbReference>
<gene>
    <name evidence="14" type="ORF">GBAR_LOCUS17041</name>
</gene>
<keyword evidence="12" id="KW-1133">Transmembrane helix</keyword>
<keyword evidence="4" id="KW-0227">DNA damage</keyword>
<dbReference type="GO" id="GO:0106300">
    <property type="term" value="P:protein-DNA covalent cross-linking repair"/>
    <property type="evidence" value="ECO:0007669"/>
    <property type="project" value="InterPro"/>
</dbReference>
<dbReference type="InterPro" id="IPR003738">
    <property type="entry name" value="SRAP"/>
</dbReference>
<evidence type="ECO:0000256" key="11">
    <source>
        <dbReference type="ARBA" id="ARBA00031130"/>
    </source>
</evidence>
<feature type="transmembrane region" description="Helical" evidence="12">
    <location>
        <begin position="6"/>
        <end position="28"/>
    </location>
</feature>
<keyword evidence="6" id="KW-0190">Covalent protein-DNA linkage</keyword>
<reference evidence="14" key="1">
    <citation type="submission" date="2023-03" db="EMBL/GenBank/DDBJ databases">
        <authorList>
            <person name="Steffen K."/>
            <person name="Cardenas P."/>
        </authorList>
    </citation>
    <scope>NUCLEOTIDE SEQUENCE</scope>
</reference>
<keyword evidence="3" id="KW-0645">Protease</keyword>
<evidence type="ECO:0000313" key="15">
    <source>
        <dbReference type="Proteomes" id="UP001174909"/>
    </source>
</evidence>
<evidence type="ECO:0000256" key="4">
    <source>
        <dbReference type="ARBA" id="ARBA00022763"/>
    </source>
</evidence>
<dbReference type="Gene3D" id="3.90.1680.10">
    <property type="entry name" value="SOS response associated peptidase-like"/>
    <property type="match status" value="1"/>
</dbReference>
<keyword evidence="8" id="KW-0456">Lyase</keyword>
<sequence length="254" mass="28268">MFHEPFVLFGYLAGITTSIELVTAVLILGQRQTALVAKQAAQCDVLSNGRLRLGVGVGWNHVEYEALGEDFHTRGARQSEQIEFRFGFETEAKGVGPRYNVAPTQQVLTVVNDGEKRGEMMRWGLVPSWAKDIKIGNRMINAISGEPMALAGLWETWKSPDDEWICSCTILTTAANSFIEPVHNRMPVILSTETVPLWLDPLTETPDNLQPLLLPAPSELLDFREVSPTVNNVRNDNPGCIEPAIPTEEVRLFR</sequence>
<keyword evidence="15" id="KW-1185">Reference proteome</keyword>
<comment type="caution">
    <text evidence="14">The sequence shown here is derived from an EMBL/GenBank/DDBJ whole genome shotgun (WGS) entry which is preliminary data.</text>
</comment>
<evidence type="ECO:0000256" key="9">
    <source>
        <dbReference type="ARBA" id="ARBA00030390"/>
    </source>
</evidence>
<keyword evidence="7" id="KW-0238">DNA-binding</keyword>
<organism evidence="14 15">
    <name type="scientific">Geodia barretti</name>
    <name type="common">Barrett's horny sponge</name>
    <dbReference type="NCBI Taxonomy" id="519541"/>
    <lineage>
        <taxon>Eukaryota</taxon>
        <taxon>Metazoa</taxon>
        <taxon>Porifera</taxon>
        <taxon>Demospongiae</taxon>
        <taxon>Heteroscleromorpha</taxon>
        <taxon>Tetractinellida</taxon>
        <taxon>Astrophorina</taxon>
        <taxon>Geodiidae</taxon>
        <taxon>Geodia</taxon>
    </lineage>
</organism>
<dbReference type="SUPFAM" id="SSF143081">
    <property type="entry name" value="BB1717-like"/>
    <property type="match status" value="1"/>
</dbReference>
<keyword evidence="5" id="KW-0378">Hydrolase</keyword>
<protein>
    <recommendedName>
        <fullName evidence="2">Abasic site processing protein HMCES</fullName>
    </recommendedName>
    <alternativeName>
        <fullName evidence="9">Embryonic stem cell-specific 5-hydroxymethylcytosine-binding protein</fullName>
    </alternativeName>
    <alternativeName>
        <fullName evidence="10">Peptidase HMCES</fullName>
    </alternativeName>
    <alternativeName>
        <fullName evidence="11">SRAP domain-containing protein 1</fullName>
    </alternativeName>
</protein>
<dbReference type="GO" id="GO:0008233">
    <property type="term" value="F:peptidase activity"/>
    <property type="evidence" value="ECO:0007669"/>
    <property type="project" value="UniProtKB-KW"/>
</dbReference>
<keyword evidence="12" id="KW-0472">Membrane</keyword>
<evidence type="ECO:0000256" key="7">
    <source>
        <dbReference type="ARBA" id="ARBA00023125"/>
    </source>
</evidence>
<dbReference type="GO" id="GO:0016829">
    <property type="term" value="F:lyase activity"/>
    <property type="evidence" value="ECO:0007669"/>
    <property type="project" value="UniProtKB-KW"/>
</dbReference>
<dbReference type="Pfam" id="PF02586">
    <property type="entry name" value="SRAP"/>
    <property type="match status" value="1"/>
</dbReference>
<name>A0AA35SII8_GEOBA</name>
<evidence type="ECO:0000256" key="8">
    <source>
        <dbReference type="ARBA" id="ARBA00023239"/>
    </source>
</evidence>
<dbReference type="EMBL" id="CASHTH010002456">
    <property type="protein sequence ID" value="CAI8030079.1"/>
    <property type="molecule type" value="Genomic_DNA"/>
</dbReference>